<gene>
    <name evidence="3" type="ORF">BHS09_07945</name>
</gene>
<accession>A0AAE6G817</accession>
<dbReference type="Gene3D" id="2.50.20.10">
    <property type="entry name" value="Lipoprotein localisation LolA/LolB/LppX"/>
    <property type="match status" value="1"/>
</dbReference>
<protein>
    <submittedName>
        <fullName evidence="3">Outer membrane lipoprotein-sorting protein</fullName>
    </submittedName>
</protein>
<keyword evidence="3" id="KW-0449">Lipoprotein</keyword>
<reference evidence="3 4" key="1">
    <citation type="journal article" date="2019" name="Science">
        <title>Social genes are selection hotspots in kin groups of a soil microbe.</title>
        <authorList>
            <person name="Wielgoss S."/>
            <person name="Wolfensberger R."/>
            <person name="Sun L."/>
            <person name="Fiegna F."/>
            <person name="Velicer G.J."/>
        </authorList>
    </citation>
    <scope>NUCLEOTIDE SEQUENCE [LARGE SCALE GENOMIC DNA]</scope>
    <source>
        <strain evidence="3 4">MC3.5.9c15</strain>
    </source>
</reference>
<organism evidence="3 4">
    <name type="scientific">Myxococcus xanthus</name>
    <dbReference type="NCBI Taxonomy" id="34"/>
    <lineage>
        <taxon>Bacteria</taxon>
        <taxon>Pseudomonadati</taxon>
        <taxon>Myxococcota</taxon>
        <taxon>Myxococcia</taxon>
        <taxon>Myxococcales</taxon>
        <taxon>Cystobacterineae</taxon>
        <taxon>Myxococcaceae</taxon>
        <taxon>Myxococcus</taxon>
    </lineage>
</organism>
<evidence type="ECO:0000259" key="2">
    <source>
        <dbReference type="Pfam" id="PF17131"/>
    </source>
</evidence>
<dbReference type="AlphaFoldDB" id="A0AAE6G817"/>
<evidence type="ECO:0000256" key="1">
    <source>
        <dbReference type="SAM" id="SignalP"/>
    </source>
</evidence>
<dbReference type="EMBL" id="CP017174">
    <property type="protein sequence ID" value="QDE72331.1"/>
    <property type="molecule type" value="Genomic_DNA"/>
</dbReference>
<feature type="signal peptide" evidence="1">
    <location>
        <begin position="1"/>
        <end position="24"/>
    </location>
</feature>
<proteinExistence type="predicted"/>
<dbReference type="CDD" id="cd16329">
    <property type="entry name" value="LolA_like"/>
    <property type="match status" value="1"/>
</dbReference>
<sequence>MMRTRIPLPSFVLALLLIPVLAAAAEAKPSADELVRQVDKRMSMQSDYRGVVRIRETRKDGIERLIEMQVYRRDSSQNFLMVITQPRNMAGGGYLRIGKNLWEYNAALGHWERTTRRANIVGTIACEGDFDRSRLAEDYTAVDEGEEVIQGTRYRKLYLSARPDTEVSFAHLRLWLDPDLNIVKRIGYAPSGRVLRTDLVRSYQKLKDPVTQQPIIHYREVFEQEEEEGTQLVVRYEDVQLAPLSPNLFTKSWLEGRLR</sequence>
<keyword evidence="1" id="KW-0732">Signal</keyword>
<name>A0AAE6G817_MYXXA</name>
<feature type="domain" description="Uncharacterized protein TP-0789" evidence="2">
    <location>
        <begin position="77"/>
        <end position="255"/>
    </location>
</feature>
<dbReference type="Proteomes" id="UP000320179">
    <property type="component" value="Chromosome"/>
</dbReference>
<dbReference type="Pfam" id="PF17131">
    <property type="entry name" value="LolA_like"/>
    <property type="match status" value="1"/>
</dbReference>
<evidence type="ECO:0000313" key="3">
    <source>
        <dbReference type="EMBL" id="QDE72331.1"/>
    </source>
</evidence>
<feature type="chain" id="PRO_5042256676" evidence="1">
    <location>
        <begin position="25"/>
        <end position="259"/>
    </location>
</feature>
<dbReference type="InterPro" id="IPR033399">
    <property type="entry name" value="TP_0789-like"/>
</dbReference>
<evidence type="ECO:0000313" key="4">
    <source>
        <dbReference type="Proteomes" id="UP000320179"/>
    </source>
</evidence>